<dbReference type="GO" id="GO:0005886">
    <property type="term" value="C:plasma membrane"/>
    <property type="evidence" value="ECO:0007669"/>
    <property type="project" value="TreeGrafter"/>
</dbReference>
<dbReference type="PROSITE" id="PS50850">
    <property type="entry name" value="MFS"/>
    <property type="match status" value="1"/>
</dbReference>
<comment type="subcellular location">
    <subcellularLocation>
        <location evidence="1">Membrane</location>
        <topology evidence="1">Multi-pass membrane protein</topology>
    </subcellularLocation>
</comment>
<keyword evidence="9" id="KW-1185">Reference proteome</keyword>
<evidence type="ECO:0000256" key="5">
    <source>
        <dbReference type="SAM" id="MobiDB-lite"/>
    </source>
</evidence>
<dbReference type="Pfam" id="PF07690">
    <property type="entry name" value="MFS_1"/>
    <property type="match status" value="1"/>
</dbReference>
<dbReference type="InterPro" id="IPR036259">
    <property type="entry name" value="MFS_trans_sf"/>
</dbReference>
<evidence type="ECO:0000256" key="1">
    <source>
        <dbReference type="ARBA" id="ARBA00004141"/>
    </source>
</evidence>
<reference evidence="8" key="1">
    <citation type="submission" date="2022-10" db="EMBL/GenBank/DDBJ databases">
        <title>Tapping the CABI collections for fungal endophytes: first genome assemblies for Collariella, Neodidymelliopsis, Ascochyta clinopodiicola, Didymella pomorum, Didymosphaeria variabile, Neocosmospora piperis and Neocucurbitaria cava.</title>
        <authorList>
            <person name="Hill R."/>
        </authorList>
    </citation>
    <scope>NUCLEOTIDE SEQUENCE</scope>
    <source>
        <strain evidence="8">IMI 356815</strain>
    </source>
</reference>
<dbReference type="EMBL" id="JAPEUX010000002">
    <property type="protein sequence ID" value="KAJ4358767.1"/>
    <property type="molecule type" value="Genomic_DNA"/>
</dbReference>
<gene>
    <name evidence="8" type="ORF">N0V89_003351</name>
</gene>
<feature type="transmembrane region" description="Helical" evidence="6">
    <location>
        <begin position="412"/>
        <end position="433"/>
    </location>
</feature>
<dbReference type="PANTHER" id="PTHR23502:SF3">
    <property type="entry name" value="MAJOR FACILITATOR SUPERFAMILY (MFS) PROFILE DOMAIN-CONTAINING PROTEIN-RELATED"/>
    <property type="match status" value="1"/>
</dbReference>
<name>A0A9W8XTD6_9PLEO</name>
<keyword evidence="4 6" id="KW-0472">Membrane</keyword>
<evidence type="ECO:0000256" key="4">
    <source>
        <dbReference type="ARBA" id="ARBA00023136"/>
    </source>
</evidence>
<feature type="transmembrane region" description="Helical" evidence="6">
    <location>
        <begin position="139"/>
        <end position="156"/>
    </location>
</feature>
<dbReference type="Gene3D" id="1.20.1250.20">
    <property type="entry name" value="MFS general substrate transporter like domains"/>
    <property type="match status" value="1"/>
</dbReference>
<evidence type="ECO:0000313" key="9">
    <source>
        <dbReference type="Proteomes" id="UP001140513"/>
    </source>
</evidence>
<dbReference type="GeneID" id="80906881"/>
<dbReference type="FunFam" id="1.20.1250.20:FF:000088">
    <property type="entry name" value="MFS multidrug transporter, putative"/>
    <property type="match status" value="1"/>
</dbReference>
<dbReference type="InterPro" id="IPR020846">
    <property type="entry name" value="MFS_dom"/>
</dbReference>
<feature type="transmembrane region" description="Helical" evidence="6">
    <location>
        <begin position="384"/>
        <end position="406"/>
    </location>
</feature>
<dbReference type="RefSeq" id="XP_056075626.1">
    <property type="nucleotide sequence ID" value="XM_056212153.1"/>
</dbReference>
<dbReference type="GO" id="GO:0022857">
    <property type="term" value="F:transmembrane transporter activity"/>
    <property type="evidence" value="ECO:0007669"/>
    <property type="project" value="InterPro"/>
</dbReference>
<dbReference type="AlphaFoldDB" id="A0A9W8XTD6"/>
<accession>A0A9W8XTD6</accession>
<keyword evidence="3 6" id="KW-1133">Transmembrane helix</keyword>
<feature type="transmembrane region" description="Helical" evidence="6">
    <location>
        <begin position="445"/>
        <end position="468"/>
    </location>
</feature>
<dbReference type="Proteomes" id="UP001140513">
    <property type="component" value="Unassembled WGS sequence"/>
</dbReference>
<proteinExistence type="predicted"/>
<feature type="transmembrane region" description="Helical" evidence="6">
    <location>
        <begin position="480"/>
        <end position="500"/>
    </location>
</feature>
<protein>
    <recommendedName>
        <fullName evidence="7">Major facilitator superfamily (MFS) profile domain-containing protein</fullName>
    </recommendedName>
</protein>
<evidence type="ECO:0000259" key="7">
    <source>
        <dbReference type="PROSITE" id="PS50850"/>
    </source>
</evidence>
<evidence type="ECO:0000256" key="3">
    <source>
        <dbReference type="ARBA" id="ARBA00022989"/>
    </source>
</evidence>
<feature type="transmembrane region" description="Helical" evidence="6">
    <location>
        <begin position="162"/>
        <end position="186"/>
    </location>
</feature>
<dbReference type="SUPFAM" id="SSF103473">
    <property type="entry name" value="MFS general substrate transporter"/>
    <property type="match status" value="1"/>
</dbReference>
<feature type="compositionally biased region" description="Low complexity" evidence="5">
    <location>
        <begin position="7"/>
        <end position="17"/>
    </location>
</feature>
<dbReference type="OrthoDB" id="5376138at2759"/>
<comment type="caution">
    <text evidence="8">The sequence shown here is derived from an EMBL/GenBank/DDBJ whole genome shotgun (WGS) entry which is preliminary data.</text>
</comment>
<feature type="domain" description="Major facilitator superfamily (MFS) profile" evidence="7">
    <location>
        <begin position="77"/>
        <end position="504"/>
    </location>
</feature>
<keyword evidence="2 6" id="KW-0812">Transmembrane</keyword>
<evidence type="ECO:0000256" key="6">
    <source>
        <dbReference type="SAM" id="Phobius"/>
    </source>
</evidence>
<dbReference type="PANTHER" id="PTHR23502">
    <property type="entry name" value="MAJOR FACILITATOR SUPERFAMILY"/>
    <property type="match status" value="1"/>
</dbReference>
<feature type="transmembrane region" description="Helical" evidence="6">
    <location>
        <begin position="301"/>
        <end position="324"/>
    </location>
</feature>
<feature type="transmembrane region" description="Helical" evidence="6">
    <location>
        <begin position="198"/>
        <end position="220"/>
    </location>
</feature>
<organism evidence="8 9">
    <name type="scientific">Didymosphaeria variabile</name>
    <dbReference type="NCBI Taxonomy" id="1932322"/>
    <lineage>
        <taxon>Eukaryota</taxon>
        <taxon>Fungi</taxon>
        <taxon>Dikarya</taxon>
        <taxon>Ascomycota</taxon>
        <taxon>Pezizomycotina</taxon>
        <taxon>Dothideomycetes</taxon>
        <taxon>Pleosporomycetidae</taxon>
        <taxon>Pleosporales</taxon>
        <taxon>Massarineae</taxon>
        <taxon>Didymosphaeriaceae</taxon>
        <taxon>Didymosphaeria</taxon>
    </lineage>
</organism>
<feature type="transmembrane region" description="Helical" evidence="6">
    <location>
        <begin position="344"/>
        <end position="364"/>
    </location>
</feature>
<feature type="region of interest" description="Disordered" evidence="5">
    <location>
        <begin position="1"/>
        <end position="28"/>
    </location>
</feature>
<feature type="compositionally biased region" description="Basic and acidic residues" evidence="5">
    <location>
        <begin position="18"/>
        <end position="28"/>
    </location>
</feature>
<evidence type="ECO:0000313" key="8">
    <source>
        <dbReference type="EMBL" id="KAJ4358767.1"/>
    </source>
</evidence>
<evidence type="ECO:0000256" key="2">
    <source>
        <dbReference type="ARBA" id="ARBA00022692"/>
    </source>
</evidence>
<dbReference type="InterPro" id="IPR011701">
    <property type="entry name" value="MFS"/>
</dbReference>
<sequence>MADLRFETSTSEVPSTPETEHKRPSPFDHIEHVNTASTQGATPAHPTVELGGVAQLDEINSYEYTAYNFSTGKKWWILTVVALCQTSMNFNAAVYSNAVRPLNEHYGITRARDGMAAFLITYAFGCELWAPWSEEFGRWIIMQMSLFFINVWQPLAGASSSWNMVLASRVLGGFSTAGGSVTLGMVADMFDPEEQQYAVLWASFWSCIGSVIGGICGGPVEQYLDWRWNFWIQLMFGVGVQAVHFFTVPETRSTVMLDRKAKEMRKQQRANVYGPNGSKSLSARLSWKEIRKTMWRPYHMLLFEPIVLFLSLLSGFSDALIFSFLESYGIVFSQWDFNAVQFSLAMFALLLGYCLAYFSFFPVIRHHNKLRKTDPAKVTPESRLWWLLFLAPLLPIGLLGSAFVVTGPPLPWIAPLIFAVLIGTANMAIYYATIDYMVAAYGGKYAASATGGNGFSRDLLAGLCAFYTGPMYKSLGTQNSTFLLFAVSFLVCIPVYIFYWKGPQVRARSKWAQKVKVEQEKMGRVREEIKARRQQLEP</sequence>
<feature type="transmembrane region" description="Helical" evidence="6">
    <location>
        <begin position="115"/>
        <end position="132"/>
    </location>
</feature>